<dbReference type="InterPro" id="IPR013762">
    <property type="entry name" value="Integrase-like_cat_sf"/>
</dbReference>
<dbReference type="AlphaFoldDB" id="A0A923RN45"/>
<dbReference type="GO" id="GO:0006310">
    <property type="term" value="P:DNA recombination"/>
    <property type="evidence" value="ECO:0007669"/>
    <property type="project" value="UniProtKB-KW"/>
</dbReference>
<dbReference type="EMBL" id="JACOOR010000002">
    <property type="protein sequence ID" value="MBC5659020.1"/>
    <property type="molecule type" value="Genomic_DNA"/>
</dbReference>
<reference evidence="7" key="1">
    <citation type="submission" date="2020-08" db="EMBL/GenBank/DDBJ databases">
        <title>Genome public.</title>
        <authorList>
            <person name="Liu C."/>
            <person name="Sun Q."/>
        </authorList>
    </citation>
    <scope>NUCLEOTIDE SEQUENCE</scope>
    <source>
        <strain evidence="7">NSJ-68</strain>
    </source>
</reference>
<evidence type="ECO:0000256" key="4">
    <source>
        <dbReference type="PROSITE-ProRule" id="PRU01248"/>
    </source>
</evidence>
<dbReference type="GO" id="GO:0015074">
    <property type="term" value="P:DNA integration"/>
    <property type="evidence" value="ECO:0007669"/>
    <property type="project" value="InterPro"/>
</dbReference>
<evidence type="ECO:0000313" key="8">
    <source>
        <dbReference type="Proteomes" id="UP000649345"/>
    </source>
</evidence>
<dbReference type="InterPro" id="IPR050090">
    <property type="entry name" value="Tyrosine_recombinase_XerCD"/>
</dbReference>
<evidence type="ECO:0000256" key="1">
    <source>
        <dbReference type="ARBA" id="ARBA00008857"/>
    </source>
</evidence>
<dbReference type="Proteomes" id="UP000649345">
    <property type="component" value="Unassembled WGS sequence"/>
</dbReference>
<name>A0A923RN45_9FIRM</name>
<dbReference type="InterPro" id="IPR011010">
    <property type="entry name" value="DNA_brk_join_enz"/>
</dbReference>
<feature type="domain" description="Core-binding (CB)" evidence="6">
    <location>
        <begin position="65"/>
        <end position="146"/>
    </location>
</feature>
<dbReference type="Gene3D" id="1.10.150.130">
    <property type="match status" value="1"/>
</dbReference>
<dbReference type="InterPro" id="IPR010998">
    <property type="entry name" value="Integrase_recombinase_N"/>
</dbReference>
<comment type="similarity">
    <text evidence="1">Belongs to the 'phage' integrase family.</text>
</comment>
<comment type="caution">
    <text evidence="7">The sequence shown here is derived from an EMBL/GenBank/DDBJ whole genome shotgun (WGS) entry which is preliminary data.</text>
</comment>
<dbReference type="InterPro" id="IPR053876">
    <property type="entry name" value="Phage_int_M"/>
</dbReference>
<dbReference type="Pfam" id="PF22022">
    <property type="entry name" value="Phage_int_M"/>
    <property type="match status" value="1"/>
</dbReference>
<sequence>MRTGQNIYKRRDGRWEARVPLGIRANGRRYFKCFYGKTYQEARNRKQDYEKNIPFIKEMVTTSPDTFSSAAYGWLASSEQDWKPATYIRYRNCLEKYILPHWGLLPIREIDQKVYDALITLLEKKLSVSSMQTVNTVISGILKHTLKHLPVTCKKFVAERRMTPKDILSKAEIFRLRSYLEAEEDLTAIGIHLALYSGVRLGELCALTWADIDLETRTLYVRHTLQRIQNRNRLDGEPKTMLQIGLPKNKKERVIPLHEQIRPVLERTRRLYLPSDYLLSGTSTPVEPRRMSSRFKQILKECGLRNIRFHVLRHTFATYSLESGMRTKVLSELMGHSSVKITMDRYVHLSNEFKAAQINNLQYTDSTSIDRQKNGQNDAEAC</sequence>
<dbReference type="GO" id="GO:0003677">
    <property type="term" value="F:DNA binding"/>
    <property type="evidence" value="ECO:0007669"/>
    <property type="project" value="UniProtKB-UniRule"/>
</dbReference>
<dbReference type="InterPro" id="IPR002104">
    <property type="entry name" value="Integrase_catalytic"/>
</dbReference>
<dbReference type="PANTHER" id="PTHR30349:SF41">
    <property type="entry name" value="INTEGRASE_RECOMBINASE PROTEIN MJ0367-RELATED"/>
    <property type="match status" value="1"/>
</dbReference>
<keyword evidence="8" id="KW-1185">Reference proteome</keyword>
<dbReference type="Pfam" id="PF00589">
    <property type="entry name" value="Phage_integrase"/>
    <property type="match status" value="1"/>
</dbReference>
<evidence type="ECO:0000256" key="3">
    <source>
        <dbReference type="ARBA" id="ARBA00023172"/>
    </source>
</evidence>
<proteinExistence type="inferred from homology"/>
<dbReference type="PROSITE" id="PS51900">
    <property type="entry name" value="CB"/>
    <property type="match status" value="1"/>
</dbReference>
<dbReference type="InterPro" id="IPR044068">
    <property type="entry name" value="CB"/>
</dbReference>
<dbReference type="SUPFAM" id="SSF56349">
    <property type="entry name" value="DNA breaking-rejoining enzymes"/>
    <property type="match status" value="1"/>
</dbReference>
<evidence type="ECO:0000256" key="2">
    <source>
        <dbReference type="ARBA" id="ARBA00023125"/>
    </source>
</evidence>
<keyword evidence="3" id="KW-0233">DNA recombination</keyword>
<dbReference type="RefSeq" id="WP_186873101.1">
    <property type="nucleotide sequence ID" value="NZ_JACOOR010000002.1"/>
</dbReference>
<gene>
    <name evidence="7" type="ORF">H8S44_04450</name>
</gene>
<evidence type="ECO:0000259" key="5">
    <source>
        <dbReference type="PROSITE" id="PS51898"/>
    </source>
</evidence>
<keyword evidence="2 4" id="KW-0238">DNA-binding</keyword>
<accession>A0A923RN45</accession>
<dbReference type="PROSITE" id="PS51898">
    <property type="entry name" value="TYR_RECOMBINASE"/>
    <property type="match status" value="1"/>
</dbReference>
<evidence type="ECO:0000313" key="7">
    <source>
        <dbReference type="EMBL" id="MBC5659020.1"/>
    </source>
</evidence>
<organism evidence="7 8">
    <name type="scientific">Anaerosacchariphilus hominis</name>
    <dbReference type="NCBI Taxonomy" id="2763017"/>
    <lineage>
        <taxon>Bacteria</taxon>
        <taxon>Bacillati</taxon>
        <taxon>Bacillota</taxon>
        <taxon>Clostridia</taxon>
        <taxon>Lachnospirales</taxon>
        <taxon>Lachnospiraceae</taxon>
        <taxon>Anaerosacchariphilus</taxon>
    </lineage>
</organism>
<dbReference type="CDD" id="cd01189">
    <property type="entry name" value="INT_ICEBs1_C_like"/>
    <property type="match status" value="1"/>
</dbReference>
<dbReference type="Gene3D" id="1.10.443.10">
    <property type="entry name" value="Intergrase catalytic core"/>
    <property type="match status" value="1"/>
</dbReference>
<feature type="domain" description="Tyr recombinase" evidence="5">
    <location>
        <begin position="163"/>
        <end position="359"/>
    </location>
</feature>
<evidence type="ECO:0000259" key="6">
    <source>
        <dbReference type="PROSITE" id="PS51900"/>
    </source>
</evidence>
<protein>
    <submittedName>
        <fullName evidence="7">Site-specific integrase</fullName>
    </submittedName>
</protein>
<dbReference type="PANTHER" id="PTHR30349">
    <property type="entry name" value="PHAGE INTEGRASE-RELATED"/>
    <property type="match status" value="1"/>
</dbReference>